<dbReference type="Gene3D" id="6.10.250.1760">
    <property type="match status" value="1"/>
</dbReference>
<dbReference type="GO" id="GO:0009437">
    <property type="term" value="P:carnitine metabolic process"/>
    <property type="evidence" value="ECO:0007669"/>
    <property type="project" value="TreeGrafter"/>
</dbReference>
<keyword evidence="12" id="KW-0496">Mitochondrion</keyword>
<evidence type="ECO:0000256" key="2">
    <source>
        <dbReference type="ARBA" id="ARBA00004325"/>
    </source>
</evidence>
<dbReference type="PANTHER" id="PTHR22589">
    <property type="entry name" value="CARNITINE O-ACYLTRANSFERASE"/>
    <property type="match status" value="1"/>
</dbReference>
<evidence type="ECO:0000259" key="19">
    <source>
        <dbReference type="Pfam" id="PF00755"/>
    </source>
</evidence>
<evidence type="ECO:0000256" key="6">
    <source>
        <dbReference type="ARBA" id="ARBA00022448"/>
    </source>
</evidence>
<dbReference type="InterPro" id="IPR000542">
    <property type="entry name" value="Carn_acyl_trans"/>
</dbReference>
<evidence type="ECO:0000259" key="20">
    <source>
        <dbReference type="Pfam" id="PF16484"/>
    </source>
</evidence>
<organism evidence="21 22">
    <name type="scientific">Mytilus edulis</name>
    <name type="common">Blue mussel</name>
    <dbReference type="NCBI Taxonomy" id="6550"/>
    <lineage>
        <taxon>Eukaryota</taxon>
        <taxon>Metazoa</taxon>
        <taxon>Spiralia</taxon>
        <taxon>Lophotrochozoa</taxon>
        <taxon>Mollusca</taxon>
        <taxon>Bivalvia</taxon>
        <taxon>Autobranchia</taxon>
        <taxon>Pteriomorphia</taxon>
        <taxon>Mytilida</taxon>
        <taxon>Mytiloidea</taxon>
        <taxon>Mytilidae</taxon>
        <taxon>Mytilinae</taxon>
        <taxon>Mytilus</taxon>
    </lineage>
</organism>
<evidence type="ECO:0000256" key="7">
    <source>
        <dbReference type="ARBA" id="ARBA00022679"/>
    </source>
</evidence>
<dbReference type="PROSITE" id="PS00440">
    <property type="entry name" value="ACYLTRANSF_C_2"/>
    <property type="match status" value="1"/>
</dbReference>
<dbReference type="InterPro" id="IPR023213">
    <property type="entry name" value="CAT-like_dom_sf"/>
</dbReference>
<comment type="subcellular location">
    <subcellularLocation>
        <location evidence="1">Membrane</location>
        <topology evidence="1">Multi-pass membrane protein</topology>
    </subcellularLocation>
    <subcellularLocation>
        <location evidence="2">Mitochondrion membrane</location>
    </subcellularLocation>
</comment>
<evidence type="ECO:0000256" key="11">
    <source>
        <dbReference type="ARBA" id="ARBA00023098"/>
    </source>
</evidence>
<dbReference type="GO" id="GO:0006631">
    <property type="term" value="P:fatty acid metabolic process"/>
    <property type="evidence" value="ECO:0007669"/>
    <property type="project" value="UniProtKB-KW"/>
</dbReference>
<dbReference type="FunFam" id="3.30.559.10:FF:000042">
    <property type="entry name" value="Carnitine Palmitoyl Transferase"/>
    <property type="match status" value="1"/>
</dbReference>
<dbReference type="InterPro" id="IPR042231">
    <property type="entry name" value="Cho/carn_acyl_trans_2"/>
</dbReference>
<dbReference type="SUPFAM" id="SSF52777">
    <property type="entry name" value="CoA-dependent acyltransferases"/>
    <property type="match status" value="2"/>
</dbReference>
<dbReference type="InterPro" id="IPR039551">
    <property type="entry name" value="Cho/carn_acyl_trans"/>
</dbReference>
<sequence>MAEAHSAVAFSFSVTPEGLDVKLNHEALKAVWRSGFRSAKKRVGRMQNQFKNGTYPATPTSWLFIATIVLALKIGGFDPSFGLIESQDQYVAAVFTNQSPAIIHYISCVLYATYLWFAKIIIIKWSLRVLLRYHKWMYEARGPMSLKTKIWIYLRSVKPLMEDEKYQRMEKLSKEFQEGAGKKFNRYLVLKSWWATNYDAVLLHPSKVQVARASNIIHAMLQYRRDLDKESLMPLMLNKTVPLCSAQYERQFQTTRIPGIEKDTIVHYKDSQHIAVYHKGRYFKVYIHFRGRLLKPCEIEHSLQKILDDDVEPAVGEKHLAALTAGDRVPWAKARQEYFSKGKNKASLDAIEKAAFVVALDDEPQDFDEHDPSKLDKFARSMLHGKGYDRWFDKSFTLVVASNGRIGFNAEHSWADAPIMAHLWEFSLSEEFQMGADAPIMGHMWEVCTADDRDYGYTDDGHTIGTPEICPNPIKLEWEFPKPCLQVIENCLEVATQLLNDVDLHLLYHNQYGKGFMKSVKMSPDAYIQLSLQLAYYRTAKKFDLTYESSMTRLFREGRTETVRSCTVESCQFAKSMDDPTVTNKERIKLMKLAAEEHQQGYRNAMSGHGIDRHLFCLYVVSKYLGEDSPFLTEVLSSPWRLSTSQTPHQQTNKLDLVKHPEHISAGGGFGPVADDGYGVSYIIAGEDVIFFHVSCKNSCPTTGARKFAEQIQKALADVKNMFEAKDS</sequence>
<evidence type="ECO:0000256" key="9">
    <source>
        <dbReference type="ARBA" id="ARBA00022832"/>
    </source>
</evidence>
<dbReference type="Pfam" id="PF16484">
    <property type="entry name" value="CPT_N"/>
    <property type="match status" value="1"/>
</dbReference>
<evidence type="ECO:0000256" key="12">
    <source>
        <dbReference type="ARBA" id="ARBA00023128"/>
    </source>
</evidence>
<feature type="domain" description="Carnitine O-palmitoyltransferase N-terminal" evidence="20">
    <location>
        <begin position="1"/>
        <end position="46"/>
    </location>
</feature>
<dbReference type="Gene3D" id="3.30.559.70">
    <property type="entry name" value="Choline/Carnitine o-acyltransferase, domain 2"/>
    <property type="match status" value="1"/>
</dbReference>
<keyword evidence="10 18" id="KW-1133">Transmembrane helix</keyword>
<protein>
    <recommendedName>
        <fullName evidence="5">carnitine O-palmitoyltransferase</fullName>
        <ecNumber evidence="5">2.3.1.21</ecNumber>
    </recommendedName>
</protein>
<evidence type="ECO:0000256" key="13">
    <source>
        <dbReference type="ARBA" id="ARBA00023136"/>
    </source>
</evidence>
<keyword evidence="11" id="KW-0443">Lipid metabolism</keyword>
<dbReference type="OrthoDB" id="240216at2759"/>
<evidence type="ECO:0000256" key="15">
    <source>
        <dbReference type="ARBA" id="ARBA00048480"/>
    </source>
</evidence>
<feature type="domain" description="Choline/carnitine acyltransferase" evidence="19">
    <location>
        <begin position="152"/>
        <end position="714"/>
    </location>
</feature>
<dbReference type="Pfam" id="PF00755">
    <property type="entry name" value="Carn_acyltransf"/>
    <property type="match status" value="1"/>
</dbReference>
<evidence type="ECO:0000313" key="22">
    <source>
        <dbReference type="Proteomes" id="UP000683360"/>
    </source>
</evidence>
<keyword evidence="9" id="KW-0276">Fatty acid metabolism</keyword>
<feature type="active site" description="Proton acceptor" evidence="16">
    <location>
        <position position="412"/>
    </location>
</feature>
<proteinExistence type="inferred from homology"/>
<name>A0A8S3RGG0_MYTED</name>
<dbReference type="InterPro" id="IPR032476">
    <property type="entry name" value="CPT_N"/>
</dbReference>
<keyword evidence="22" id="KW-1185">Reference proteome</keyword>
<dbReference type="Gene3D" id="3.30.559.10">
    <property type="entry name" value="Chloramphenicol acetyltransferase-like domain"/>
    <property type="match status" value="1"/>
</dbReference>
<comment type="pathway">
    <text evidence="3">Lipid metabolism; fatty acid beta-oxidation.</text>
</comment>
<evidence type="ECO:0000256" key="18">
    <source>
        <dbReference type="SAM" id="Phobius"/>
    </source>
</evidence>
<evidence type="ECO:0000256" key="3">
    <source>
        <dbReference type="ARBA" id="ARBA00005005"/>
    </source>
</evidence>
<evidence type="ECO:0000256" key="14">
    <source>
        <dbReference type="ARBA" id="ARBA00023315"/>
    </source>
</evidence>
<accession>A0A8S3RGG0</accession>
<keyword evidence="14 17" id="KW-0012">Acyltransferase</keyword>
<keyword evidence="6" id="KW-0813">Transport</keyword>
<dbReference type="Proteomes" id="UP000683360">
    <property type="component" value="Unassembled WGS sequence"/>
</dbReference>
<keyword evidence="7 17" id="KW-0808">Transferase</keyword>
<dbReference type="GO" id="GO:0031966">
    <property type="term" value="C:mitochondrial membrane"/>
    <property type="evidence" value="ECO:0007669"/>
    <property type="project" value="UniProtKB-SubCell"/>
</dbReference>
<feature type="transmembrane region" description="Helical" evidence="18">
    <location>
        <begin position="55"/>
        <end position="74"/>
    </location>
</feature>
<keyword evidence="13 18" id="KW-0472">Membrane</keyword>
<evidence type="ECO:0000256" key="17">
    <source>
        <dbReference type="RuleBase" id="RU003801"/>
    </source>
</evidence>
<evidence type="ECO:0000256" key="10">
    <source>
        <dbReference type="ARBA" id="ARBA00022989"/>
    </source>
</evidence>
<gene>
    <name evidence="21" type="ORF">MEDL_21585</name>
</gene>
<dbReference type="EC" id="2.3.1.21" evidence="5"/>
<evidence type="ECO:0000256" key="8">
    <source>
        <dbReference type="ARBA" id="ARBA00022692"/>
    </source>
</evidence>
<dbReference type="AlphaFoldDB" id="A0A8S3RGG0"/>
<feature type="transmembrane region" description="Helical" evidence="18">
    <location>
        <begin position="102"/>
        <end position="127"/>
    </location>
</feature>
<dbReference type="GO" id="GO:0004095">
    <property type="term" value="F:carnitine O-palmitoyltransferase activity"/>
    <property type="evidence" value="ECO:0007669"/>
    <property type="project" value="UniProtKB-EC"/>
</dbReference>
<reference evidence="21" key="1">
    <citation type="submission" date="2021-03" db="EMBL/GenBank/DDBJ databases">
        <authorList>
            <person name="Bekaert M."/>
        </authorList>
    </citation>
    <scope>NUCLEOTIDE SEQUENCE</scope>
</reference>
<evidence type="ECO:0000256" key="5">
    <source>
        <dbReference type="ARBA" id="ARBA00013243"/>
    </source>
</evidence>
<comment type="catalytic activity">
    <reaction evidence="15">
        <text>(R)-carnitine + hexadecanoyl-CoA = O-hexadecanoyl-(R)-carnitine + CoA</text>
        <dbReference type="Rhea" id="RHEA:12661"/>
        <dbReference type="ChEBI" id="CHEBI:16347"/>
        <dbReference type="ChEBI" id="CHEBI:17490"/>
        <dbReference type="ChEBI" id="CHEBI:57287"/>
        <dbReference type="ChEBI" id="CHEBI:57379"/>
        <dbReference type="EC" id="2.3.1.21"/>
    </reaction>
    <physiologicalReaction direction="left-to-right" evidence="15">
        <dbReference type="Rhea" id="RHEA:12662"/>
    </physiologicalReaction>
</comment>
<dbReference type="FunFam" id="3.30.559.70:FF:000001">
    <property type="entry name" value="Carnitine O-palmitoyltransferase 1, liver isoform"/>
    <property type="match status" value="1"/>
</dbReference>
<evidence type="ECO:0000256" key="16">
    <source>
        <dbReference type="PIRSR" id="PIRSR600542-1"/>
    </source>
</evidence>
<keyword evidence="8 18" id="KW-0812">Transmembrane</keyword>
<dbReference type="EMBL" id="CAJPWZ010001075">
    <property type="protein sequence ID" value="CAG2207310.1"/>
    <property type="molecule type" value="Genomic_DNA"/>
</dbReference>
<dbReference type="PANTHER" id="PTHR22589:SF31">
    <property type="entry name" value="CARNITINE O-PALMITOYLTRANSFERASE"/>
    <property type="match status" value="1"/>
</dbReference>
<comment type="caution">
    <text evidence="21">The sequence shown here is derived from an EMBL/GenBank/DDBJ whole genome shotgun (WGS) entry which is preliminary data.</text>
</comment>
<evidence type="ECO:0000313" key="21">
    <source>
        <dbReference type="EMBL" id="CAG2207310.1"/>
    </source>
</evidence>
<comment type="similarity">
    <text evidence="4 17">Belongs to the carnitine/choline acetyltransferase family.</text>
</comment>
<evidence type="ECO:0000256" key="1">
    <source>
        <dbReference type="ARBA" id="ARBA00004141"/>
    </source>
</evidence>
<evidence type="ECO:0000256" key="4">
    <source>
        <dbReference type="ARBA" id="ARBA00005232"/>
    </source>
</evidence>